<keyword evidence="2" id="KW-1185">Reference proteome</keyword>
<evidence type="ECO:0000313" key="1">
    <source>
        <dbReference type="EMBL" id="GAA48718.1"/>
    </source>
</evidence>
<dbReference type="PANTHER" id="PTHR47163">
    <property type="entry name" value="DDE_TNP_IS1595 DOMAIN-CONTAINING PROTEIN"/>
    <property type="match status" value="1"/>
</dbReference>
<sequence>MYVKPDRTAATLMDTIQACIAPGSIIISDIWASYQGIETMIYMNYTNETVNQTENFVDPTSGAHTNHRISLARLQDGE</sequence>
<name>G7Y6Y3_CLOSI</name>
<dbReference type="AlphaFoldDB" id="G7Y6Y3"/>
<reference key="2">
    <citation type="submission" date="2011-10" db="EMBL/GenBank/DDBJ databases">
        <title>The genome and transcriptome sequence of Clonorchis sinensis provide insights into the carcinogenic liver fluke.</title>
        <authorList>
            <person name="Wang X."/>
            <person name="Huang Y."/>
            <person name="Chen W."/>
            <person name="Liu H."/>
            <person name="Guo L."/>
            <person name="Chen Y."/>
            <person name="Luo F."/>
            <person name="Zhou W."/>
            <person name="Sun J."/>
            <person name="Mao Q."/>
            <person name="Liang P."/>
            <person name="Zhou C."/>
            <person name="Tian Y."/>
            <person name="Men J."/>
            <person name="Lv X."/>
            <person name="Huang L."/>
            <person name="Zhou J."/>
            <person name="Hu Y."/>
            <person name="Li R."/>
            <person name="Zhang F."/>
            <person name="Lei H."/>
            <person name="Li X."/>
            <person name="Hu X."/>
            <person name="Liang C."/>
            <person name="Xu J."/>
            <person name="Wu Z."/>
            <person name="Yu X."/>
        </authorList>
    </citation>
    <scope>NUCLEOTIDE SEQUENCE</scope>
    <source>
        <strain>Henan</strain>
    </source>
</reference>
<gene>
    <name evidence="1" type="ORF">CLF_101950</name>
</gene>
<dbReference type="PANTHER" id="PTHR47163:SF2">
    <property type="entry name" value="SI:DKEY-17M8.2"/>
    <property type="match status" value="1"/>
</dbReference>
<evidence type="ECO:0000313" key="2">
    <source>
        <dbReference type="Proteomes" id="UP000008909"/>
    </source>
</evidence>
<accession>G7Y6Y3</accession>
<reference evidence="1" key="1">
    <citation type="journal article" date="2011" name="Genome Biol.">
        <title>The draft genome of the carcinogenic human liver fluke Clonorchis sinensis.</title>
        <authorList>
            <person name="Wang X."/>
            <person name="Chen W."/>
            <person name="Huang Y."/>
            <person name="Sun J."/>
            <person name="Men J."/>
            <person name="Liu H."/>
            <person name="Luo F."/>
            <person name="Guo L."/>
            <person name="Lv X."/>
            <person name="Deng C."/>
            <person name="Zhou C."/>
            <person name="Fan Y."/>
            <person name="Li X."/>
            <person name="Huang L."/>
            <person name="Hu Y."/>
            <person name="Liang C."/>
            <person name="Hu X."/>
            <person name="Xu J."/>
            <person name="Yu X."/>
        </authorList>
    </citation>
    <scope>NUCLEOTIDE SEQUENCE [LARGE SCALE GENOMIC DNA]</scope>
    <source>
        <strain evidence="1">Henan</strain>
    </source>
</reference>
<dbReference type="EMBL" id="DF142905">
    <property type="protein sequence ID" value="GAA48718.1"/>
    <property type="molecule type" value="Genomic_DNA"/>
</dbReference>
<protein>
    <submittedName>
        <fullName evidence="1">Uncharacterized protein</fullName>
    </submittedName>
</protein>
<dbReference type="InterPro" id="IPR053164">
    <property type="entry name" value="IS1016-like_transposase"/>
</dbReference>
<proteinExistence type="predicted"/>
<organism evidence="1 2">
    <name type="scientific">Clonorchis sinensis</name>
    <name type="common">Chinese liver fluke</name>
    <dbReference type="NCBI Taxonomy" id="79923"/>
    <lineage>
        <taxon>Eukaryota</taxon>
        <taxon>Metazoa</taxon>
        <taxon>Spiralia</taxon>
        <taxon>Lophotrochozoa</taxon>
        <taxon>Platyhelminthes</taxon>
        <taxon>Trematoda</taxon>
        <taxon>Digenea</taxon>
        <taxon>Opisthorchiida</taxon>
        <taxon>Opisthorchiata</taxon>
        <taxon>Opisthorchiidae</taxon>
        <taxon>Clonorchis</taxon>
    </lineage>
</organism>
<dbReference type="Proteomes" id="UP000008909">
    <property type="component" value="Unassembled WGS sequence"/>
</dbReference>